<gene>
    <name evidence="2" type="ORF">ASPWEDRAFT_461557</name>
</gene>
<keyword evidence="3" id="KW-1185">Reference proteome</keyword>
<protein>
    <submittedName>
        <fullName evidence="2">Uncharacterized protein</fullName>
    </submittedName>
</protein>
<evidence type="ECO:0000313" key="2">
    <source>
        <dbReference type="EMBL" id="OJJ37613.1"/>
    </source>
</evidence>
<organism evidence="2 3">
    <name type="scientific">Aspergillus wentii DTO 134E9</name>
    <dbReference type="NCBI Taxonomy" id="1073089"/>
    <lineage>
        <taxon>Eukaryota</taxon>
        <taxon>Fungi</taxon>
        <taxon>Dikarya</taxon>
        <taxon>Ascomycota</taxon>
        <taxon>Pezizomycotina</taxon>
        <taxon>Eurotiomycetes</taxon>
        <taxon>Eurotiomycetidae</taxon>
        <taxon>Eurotiales</taxon>
        <taxon>Aspergillaceae</taxon>
        <taxon>Aspergillus</taxon>
        <taxon>Aspergillus subgen. Cremei</taxon>
    </lineage>
</organism>
<evidence type="ECO:0000256" key="1">
    <source>
        <dbReference type="SAM" id="SignalP"/>
    </source>
</evidence>
<reference evidence="3" key="1">
    <citation type="journal article" date="2017" name="Genome Biol.">
        <title>Comparative genomics reveals high biological diversity and specific adaptations in the industrially and medically important fungal genus Aspergillus.</title>
        <authorList>
            <person name="de Vries R.P."/>
            <person name="Riley R."/>
            <person name="Wiebenga A."/>
            <person name="Aguilar-Osorio G."/>
            <person name="Amillis S."/>
            <person name="Uchima C.A."/>
            <person name="Anderluh G."/>
            <person name="Asadollahi M."/>
            <person name="Askin M."/>
            <person name="Barry K."/>
            <person name="Battaglia E."/>
            <person name="Bayram O."/>
            <person name="Benocci T."/>
            <person name="Braus-Stromeyer S.A."/>
            <person name="Caldana C."/>
            <person name="Canovas D."/>
            <person name="Cerqueira G.C."/>
            <person name="Chen F."/>
            <person name="Chen W."/>
            <person name="Choi C."/>
            <person name="Clum A."/>
            <person name="Dos Santos R.A."/>
            <person name="Damasio A.R."/>
            <person name="Diallinas G."/>
            <person name="Emri T."/>
            <person name="Fekete E."/>
            <person name="Flipphi M."/>
            <person name="Freyberg S."/>
            <person name="Gallo A."/>
            <person name="Gournas C."/>
            <person name="Habgood R."/>
            <person name="Hainaut M."/>
            <person name="Harispe M.L."/>
            <person name="Henrissat B."/>
            <person name="Hilden K.S."/>
            <person name="Hope R."/>
            <person name="Hossain A."/>
            <person name="Karabika E."/>
            <person name="Karaffa L."/>
            <person name="Karanyi Z."/>
            <person name="Krasevec N."/>
            <person name="Kuo A."/>
            <person name="Kusch H."/>
            <person name="LaButti K."/>
            <person name="Lagendijk E.L."/>
            <person name="Lapidus A."/>
            <person name="Levasseur A."/>
            <person name="Lindquist E."/>
            <person name="Lipzen A."/>
            <person name="Logrieco A.F."/>
            <person name="MacCabe A."/>
            <person name="Maekelae M.R."/>
            <person name="Malavazi I."/>
            <person name="Melin P."/>
            <person name="Meyer V."/>
            <person name="Mielnichuk N."/>
            <person name="Miskei M."/>
            <person name="Molnar A.P."/>
            <person name="Mule G."/>
            <person name="Ngan C.Y."/>
            <person name="Orejas M."/>
            <person name="Orosz E."/>
            <person name="Ouedraogo J.P."/>
            <person name="Overkamp K.M."/>
            <person name="Park H.-S."/>
            <person name="Perrone G."/>
            <person name="Piumi F."/>
            <person name="Punt P.J."/>
            <person name="Ram A.F."/>
            <person name="Ramon A."/>
            <person name="Rauscher S."/>
            <person name="Record E."/>
            <person name="Riano-Pachon D.M."/>
            <person name="Robert V."/>
            <person name="Roehrig J."/>
            <person name="Ruller R."/>
            <person name="Salamov A."/>
            <person name="Salih N.S."/>
            <person name="Samson R.A."/>
            <person name="Sandor E."/>
            <person name="Sanguinetti M."/>
            <person name="Schuetze T."/>
            <person name="Sepcic K."/>
            <person name="Shelest E."/>
            <person name="Sherlock G."/>
            <person name="Sophianopoulou V."/>
            <person name="Squina F.M."/>
            <person name="Sun H."/>
            <person name="Susca A."/>
            <person name="Todd R.B."/>
            <person name="Tsang A."/>
            <person name="Unkles S.E."/>
            <person name="van de Wiele N."/>
            <person name="van Rossen-Uffink D."/>
            <person name="Oliveira J.V."/>
            <person name="Vesth T.C."/>
            <person name="Visser J."/>
            <person name="Yu J.-H."/>
            <person name="Zhou M."/>
            <person name="Andersen M.R."/>
            <person name="Archer D.B."/>
            <person name="Baker S.E."/>
            <person name="Benoit I."/>
            <person name="Brakhage A.A."/>
            <person name="Braus G.H."/>
            <person name="Fischer R."/>
            <person name="Frisvad J.C."/>
            <person name="Goldman G.H."/>
            <person name="Houbraken J."/>
            <person name="Oakley B."/>
            <person name="Pocsi I."/>
            <person name="Scazzocchio C."/>
            <person name="Seiboth B."/>
            <person name="vanKuyk P.A."/>
            <person name="Wortman J."/>
            <person name="Dyer P.S."/>
            <person name="Grigoriev I.V."/>
        </authorList>
    </citation>
    <scope>NUCLEOTIDE SEQUENCE [LARGE SCALE GENOMIC DNA]</scope>
    <source>
        <strain evidence="3">DTO 134E9</strain>
    </source>
</reference>
<dbReference type="VEuPathDB" id="FungiDB:ASPWEDRAFT_461557"/>
<dbReference type="EMBL" id="KV878211">
    <property type="protein sequence ID" value="OJJ37613.1"/>
    <property type="molecule type" value="Genomic_DNA"/>
</dbReference>
<dbReference type="Proteomes" id="UP000184383">
    <property type="component" value="Unassembled WGS sequence"/>
</dbReference>
<feature type="chain" id="PRO_5012634763" evidence="1">
    <location>
        <begin position="18"/>
        <end position="144"/>
    </location>
</feature>
<dbReference type="RefSeq" id="XP_040691289.1">
    <property type="nucleotide sequence ID" value="XM_040836708.1"/>
</dbReference>
<name>A0A1L9RRW7_ASPWE</name>
<dbReference type="AlphaFoldDB" id="A0A1L9RRW7"/>
<keyword evidence="1" id="KW-0732">Signal</keyword>
<proteinExistence type="predicted"/>
<sequence>MFTLFAFGFLSANPVSGCRTRVLLWDVNLDLGMIKEDKKTKEKKKKDENETFVPFFGVERWKGVFLVFIVCVCIAYGVDAFLQPLDAVLSMKDILLMKSSLLLIYCLHRIYCSLFPPVEASELYAIEVGIVVLDVYIQAKCSTR</sequence>
<evidence type="ECO:0000313" key="3">
    <source>
        <dbReference type="Proteomes" id="UP000184383"/>
    </source>
</evidence>
<accession>A0A1L9RRW7</accession>
<feature type="signal peptide" evidence="1">
    <location>
        <begin position="1"/>
        <end position="17"/>
    </location>
</feature>
<dbReference type="GeneID" id="63752556"/>